<evidence type="ECO:0000256" key="1">
    <source>
        <dbReference type="SAM" id="MobiDB-lite"/>
    </source>
</evidence>
<dbReference type="AlphaFoldDB" id="A0A2A2M550"/>
<organism evidence="2 3">
    <name type="scientific">Diploscapter pachys</name>
    <dbReference type="NCBI Taxonomy" id="2018661"/>
    <lineage>
        <taxon>Eukaryota</taxon>
        <taxon>Metazoa</taxon>
        <taxon>Ecdysozoa</taxon>
        <taxon>Nematoda</taxon>
        <taxon>Chromadorea</taxon>
        <taxon>Rhabditida</taxon>
        <taxon>Rhabditina</taxon>
        <taxon>Rhabditomorpha</taxon>
        <taxon>Rhabditoidea</taxon>
        <taxon>Rhabditidae</taxon>
        <taxon>Diploscapter</taxon>
    </lineage>
</organism>
<protein>
    <submittedName>
        <fullName evidence="2">Uncharacterized protein</fullName>
    </submittedName>
</protein>
<dbReference type="Proteomes" id="UP000218231">
    <property type="component" value="Unassembled WGS sequence"/>
</dbReference>
<feature type="region of interest" description="Disordered" evidence="1">
    <location>
        <begin position="1"/>
        <end position="23"/>
    </location>
</feature>
<evidence type="ECO:0000313" key="3">
    <source>
        <dbReference type="Proteomes" id="UP000218231"/>
    </source>
</evidence>
<comment type="caution">
    <text evidence="2">The sequence shown here is derived from an EMBL/GenBank/DDBJ whole genome shotgun (WGS) entry which is preliminary data.</text>
</comment>
<gene>
    <name evidence="2" type="ORF">WR25_25060</name>
</gene>
<evidence type="ECO:0000313" key="2">
    <source>
        <dbReference type="EMBL" id="PAV93357.1"/>
    </source>
</evidence>
<reference evidence="2 3" key="1">
    <citation type="journal article" date="2017" name="Curr. Biol.">
        <title>Genome architecture and evolution of a unichromosomal asexual nematode.</title>
        <authorList>
            <person name="Fradin H."/>
            <person name="Zegar C."/>
            <person name="Gutwein M."/>
            <person name="Lucas J."/>
            <person name="Kovtun M."/>
            <person name="Corcoran D."/>
            <person name="Baugh L.R."/>
            <person name="Kiontke K."/>
            <person name="Gunsalus K."/>
            <person name="Fitch D.H."/>
            <person name="Piano F."/>
        </authorList>
    </citation>
    <scope>NUCLEOTIDE SEQUENCE [LARGE SCALE GENOMIC DNA]</scope>
    <source>
        <strain evidence="2">PF1309</strain>
    </source>
</reference>
<accession>A0A2A2M550</accession>
<name>A0A2A2M550_9BILA</name>
<keyword evidence="3" id="KW-1185">Reference proteome</keyword>
<dbReference type="EMBL" id="LIAE01005414">
    <property type="protein sequence ID" value="PAV93357.1"/>
    <property type="molecule type" value="Genomic_DNA"/>
</dbReference>
<sequence>MTPPLGDTHAGLNAGPHSALPRTSCNERLVSQRSPDGVGSSAKRTFTCASIPAARNGMAKLVSTARRVASRASFIGAASRACRTSSACPARRLAVSSRASASVTCDRMPPLPYSRSCARSICGPSISTGGRRTDSVLVPASQMTSEGVSLARSTS</sequence>
<proteinExistence type="predicted"/>